<evidence type="ECO:0000256" key="3">
    <source>
        <dbReference type="ARBA" id="ARBA00012454"/>
    </source>
</evidence>
<dbReference type="OrthoDB" id="9810309at2"/>
<keyword evidence="10" id="KW-0808">Transferase</keyword>
<dbReference type="InterPro" id="IPR003724">
    <property type="entry name" value="CblAdoTrfase_CobA"/>
</dbReference>
<dbReference type="Pfam" id="PF02572">
    <property type="entry name" value="CobA_CobO_BtuR"/>
    <property type="match status" value="1"/>
</dbReference>
<evidence type="ECO:0000313" key="10">
    <source>
        <dbReference type="EMBL" id="EGJ72241.1"/>
    </source>
</evidence>
<dbReference type="EMBL" id="CM001167">
    <property type="protein sequence ID" value="EGJ72241.1"/>
    <property type="molecule type" value="Genomic_DNA"/>
</dbReference>
<comment type="catalytic activity">
    <reaction evidence="8">
        <text>2 cob(II)yrinate a,c diamide + reduced [electron-transfer flavoprotein] + 2 ATP = 2 adenosylcob(III)yrinate a,c-diamide + 2 triphosphate + oxidized [electron-transfer flavoprotein] + 3 H(+)</text>
        <dbReference type="Rhea" id="RHEA:11528"/>
        <dbReference type="Rhea" id="RHEA-COMP:10685"/>
        <dbReference type="Rhea" id="RHEA-COMP:10686"/>
        <dbReference type="ChEBI" id="CHEBI:15378"/>
        <dbReference type="ChEBI" id="CHEBI:18036"/>
        <dbReference type="ChEBI" id="CHEBI:30616"/>
        <dbReference type="ChEBI" id="CHEBI:57692"/>
        <dbReference type="ChEBI" id="CHEBI:58307"/>
        <dbReference type="ChEBI" id="CHEBI:58503"/>
        <dbReference type="ChEBI" id="CHEBI:58537"/>
        <dbReference type="EC" id="2.5.1.17"/>
    </reaction>
</comment>
<proteinExistence type="inferred from homology"/>
<keyword evidence="11" id="KW-1185">Reference proteome</keyword>
<evidence type="ECO:0000256" key="2">
    <source>
        <dbReference type="ARBA" id="ARBA00007487"/>
    </source>
</evidence>
<dbReference type="EC" id="2.5.1.17" evidence="3"/>
<evidence type="ECO:0000256" key="1">
    <source>
        <dbReference type="ARBA" id="ARBA00005121"/>
    </source>
</evidence>
<dbReference type="InterPro" id="IPR027417">
    <property type="entry name" value="P-loop_NTPase"/>
</dbReference>
<dbReference type="GO" id="GO:0008817">
    <property type="term" value="F:corrinoid adenosyltransferase activity"/>
    <property type="evidence" value="ECO:0007669"/>
    <property type="project" value="UniProtKB-EC"/>
</dbReference>
<dbReference type="HOGENOM" id="CLU_088595_2_0_10"/>
<comment type="function">
    <text evidence="4">Required for both de novo synthesis of the corrin ring for the assimilation of exogenous corrinoids. Participates in the adenosylation of a variety of incomplete and complete corrinoids.</text>
</comment>
<protein>
    <recommendedName>
        <fullName evidence="3">corrinoid adenosyltransferase</fullName>
        <ecNumber evidence="3">2.5.1.17</ecNumber>
    </recommendedName>
    <alternativeName>
        <fullName evidence="5">Cob(II)alamin adenosyltransferase</fullName>
    </alternativeName>
    <alternativeName>
        <fullName evidence="7">Cob(II)yrinic acid a,c-diamide adenosyltransferase</fullName>
    </alternativeName>
    <alternativeName>
        <fullName evidence="6">Cobinamide/cobalamin adenosyltransferase</fullName>
    </alternativeName>
</protein>
<gene>
    <name evidence="10" type="ORF">Bcop_2067</name>
</gene>
<dbReference type="NCBIfam" id="TIGR00708">
    <property type="entry name" value="cobA"/>
    <property type="match status" value="1"/>
</dbReference>
<accession>F3ZT73</accession>
<evidence type="ECO:0000256" key="6">
    <source>
        <dbReference type="ARBA" id="ARBA00033334"/>
    </source>
</evidence>
<evidence type="ECO:0000256" key="4">
    <source>
        <dbReference type="ARBA" id="ARBA00024929"/>
    </source>
</evidence>
<dbReference type="PANTHER" id="PTHR46638:SF1">
    <property type="entry name" value="CORRINOID ADENOSYLTRANSFERASE"/>
    <property type="match status" value="1"/>
</dbReference>
<comment type="similarity">
    <text evidence="2">Belongs to the Cob(I)alamin adenosyltransferase family.</text>
</comment>
<evidence type="ECO:0000313" key="11">
    <source>
        <dbReference type="Proteomes" id="UP000018439"/>
    </source>
</evidence>
<dbReference type="SUPFAM" id="SSF52540">
    <property type="entry name" value="P-loop containing nucleoside triphosphate hydrolases"/>
    <property type="match status" value="1"/>
</dbReference>
<dbReference type="PANTHER" id="PTHR46638">
    <property type="entry name" value="CORRINOID ADENOSYLTRANSFERASE"/>
    <property type="match status" value="1"/>
</dbReference>
<dbReference type="GO" id="GO:0009236">
    <property type="term" value="P:cobalamin biosynthetic process"/>
    <property type="evidence" value="ECO:0007669"/>
    <property type="project" value="InterPro"/>
</dbReference>
<dbReference type="CDD" id="cd00561">
    <property type="entry name" value="CobA_ACA"/>
    <property type="match status" value="1"/>
</dbReference>
<dbReference type="NCBIfam" id="NF004637">
    <property type="entry name" value="PRK05986.1"/>
    <property type="match status" value="1"/>
</dbReference>
<dbReference type="PIRSF" id="PIRSF015617">
    <property type="entry name" value="Adensltrnsf_CobA"/>
    <property type="match status" value="1"/>
</dbReference>
<reference evidence="10 11" key="1">
    <citation type="journal article" date="2011" name="Stand. Genomic Sci.">
        <title>Non-contiguous finished genome sequence of Bacteroides coprosuis type strain (PC139).</title>
        <authorList>
            <person name="Land M."/>
            <person name="Held B."/>
            <person name="Gronow S."/>
            <person name="Abt B."/>
            <person name="Lucas S."/>
            <person name="Del Rio T.G."/>
            <person name="Nolan M."/>
            <person name="Tice H."/>
            <person name="Cheng J.F."/>
            <person name="Pitluck S."/>
            <person name="Liolios K."/>
            <person name="Pagani I."/>
            <person name="Ivanova N."/>
            <person name="Mavromatis K."/>
            <person name="Mikhailova N."/>
            <person name="Pati A."/>
            <person name="Tapia R."/>
            <person name="Han C."/>
            <person name="Goodwin L."/>
            <person name="Chen A."/>
            <person name="Palaniappan K."/>
            <person name="Hauser L."/>
            <person name="Brambilla E.M."/>
            <person name="Rohde M."/>
            <person name="Goker M."/>
            <person name="Detter J.C."/>
            <person name="Woyke T."/>
            <person name="Bristow J."/>
            <person name="Eisen J.A."/>
            <person name="Markowitz V."/>
            <person name="Hugenholtz P."/>
            <person name="Kyrpides N.C."/>
            <person name="Klenk H.P."/>
            <person name="Lapidus A."/>
        </authorList>
    </citation>
    <scope>NUCLEOTIDE SEQUENCE</scope>
    <source>
        <strain evidence="10 11">DSM 18011</strain>
    </source>
</reference>
<dbReference type="Gene3D" id="3.40.50.300">
    <property type="entry name" value="P-loop containing nucleotide triphosphate hydrolases"/>
    <property type="match status" value="1"/>
</dbReference>
<dbReference type="GO" id="GO:0005524">
    <property type="term" value="F:ATP binding"/>
    <property type="evidence" value="ECO:0007669"/>
    <property type="project" value="InterPro"/>
</dbReference>
<evidence type="ECO:0000256" key="8">
    <source>
        <dbReference type="ARBA" id="ARBA00048555"/>
    </source>
</evidence>
<evidence type="ECO:0000256" key="7">
    <source>
        <dbReference type="ARBA" id="ARBA00033354"/>
    </source>
</evidence>
<dbReference type="Proteomes" id="UP000018439">
    <property type="component" value="Chromosome"/>
</dbReference>
<evidence type="ECO:0000256" key="9">
    <source>
        <dbReference type="ARBA" id="ARBA00048692"/>
    </source>
</evidence>
<name>F3ZT73_9BACE</name>
<evidence type="ECO:0000256" key="5">
    <source>
        <dbReference type="ARBA" id="ARBA00031529"/>
    </source>
</evidence>
<comment type="catalytic activity">
    <reaction evidence="9">
        <text>2 cob(II)alamin + reduced [electron-transfer flavoprotein] + 2 ATP = 2 adenosylcob(III)alamin + 2 triphosphate + oxidized [electron-transfer flavoprotein] + 3 H(+)</text>
        <dbReference type="Rhea" id="RHEA:28671"/>
        <dbReference type="Rhea" id="RHEA-COMP:10685"/>
        <dbReference type="Rhea" id="RHEA-COMP:10686"/>
        <dbReference type="ChEBI" id="CHEBI:15378"/>
        <dbReference type="ChEBI" id="CHEBI:16304"/>
        <dbReference type="ChEBI" id="CHEBI:18036"/>
        <dbReference type="ChEBI" id="CHEBI:18408"/>
        <dbReference type="ChEBI" id="CHEBI:30616"/>
        <dbReference type="ChEBI" id="CHEBI:57692"/>
        <dbReference type="ChEBI" id="CHEBI:58307"/>
        <dbReference type="EC" id="2.5.1.17"/>
    </reaction>
</comment>
<dbReference type="STRING" id="679937.Bcop_2067"/>
<dbReference type="AlphaFoldDB" id="F3ZT73"/>
<comment type="pathway">
    <text evidence="1">Cofactor biosynthesis; adenosylcobalamin biosynthesis; adenosylcobalamin from cob(II)yrinate a,c-diamide: step 2/7.</text>
</comment>
<dbReference type="eggNOG" id="COG2109">
    <property type="taxonomic scope" value="Bacteria"/>
</dbReference>
<organism evidence="10 11">
    <name type="scientific">Bacteroides coprosuis DSM 18011</name>
    <dbReference type="NCBI Taxonomy" id="679937"/>
    <lineage>
        <taxon>Bacteria</taxon>
        <taxon>Pseudomonadati</taxon>
        <taxon>Bacteroidota</taxon>
        <taxon>Bacteroidia</taxon>
        <taxon>Bacteroidales</taxon>
        <taxon>Bacteroidaceae</taxon>
        <taxon>Bacteroides</taxon>
    </lineage>
</organism>
<sequence length="175" mass="19907">MSNNLEKGYFHIYTGDGKGKTTAAFGLAVRALCAGKKVYIGQFVKSMKYNETKIEQLFDQVKIEQFGDGCFIFEKPSQTDIDMAQEGLKHCAEILKSNQYNVVILDEVTIALYFKLFSTEELIKVIEDRNPEVEVVVTGRYAPQELIDKADLVTEMREVKHYYTQGVLSREGIDK</sequence>